<dbReference type="RefSeq" id="WP_189572319.1">
    <property type="nucleotide sequence ID" value="NZ_BMXV01000001.1"/>
</dbReference>
<feature type="chain" id="PRO_5047360082" description="Cytochrome c556" evidence="1">
    <location>
        <begin position="34"/>
        <end position="192"/>
    </location>
</feature>
<accession>A0ABQ3AMM6</accession>
<sequence>MTQVISLTSRSFTRILIMCAMVSSLLAAGIAQAETLTSTRIQSFLDTRDDLAGFDDDYPGLQQASEEIRDMTSPLSSAIPALEQFPEARKHLEKTVTEHGFDSVEDWANVGDRIILAQIAISMQDMSAEERAMSEEMMSADYGEDMPEYMKERAREMAAGARAMRSAAEAVPPEDIEAVRPFMNQLDPEEYK</sequence>
<organism evidence="2 3">
    <name type="scientific">Marinobacter zhanjiangensis</name>
    <dbReference type="NCBI Taxonomy" id="578215"/>
    <lineage>
        <taxon>Bacteria</taxon>
        <taxon>Pseudomonadati</taxon>
        <taxon>Pseudomonadota</taxon>
        <taxon>Gammaproteobacteria</taxon>
        <taxon>Pseudomonadales</taxon>
        <taxon>Marinobacteraceae</taxon>
        <taxon>Marinobacter</taxon>
    </lineage>
</organism>
<evidence type="ECO:0008006" key="4">
    <source>
        <dbReference type="Google" id="ProtNLM"/>
    </source>
</evidence>
<name>A0ABQ3AMM6_9GAMM</name>
<proteinExistence type="predicted"/>
<dbReference type="Proteomes" id="UP000601597">
    <property type="component" value="Unassembled WGS sequence"/>
</dbReference>
<keyword evidence="3" id="KW-1185">Reference proteome</keyword>
<reference evidence="3" key="1">
    <citation type="journal article" date="2019" name="Int. J. Syst. Evol. Microbiol.">
        <title>The Global Catalogue of Microorganisms (GCM) 10K type strain sequencing project: providing services to taxonomists for standard genome sequencing and annotation.</title>
        <authorList>
            <consortium name="The Broad Institute Genomics Platform"/>
            <consortium name="The Broad Institute Genome Sequencing Center for Infectious Disease"/>
            <person name="Wu L."/>
            <person name="Ma J."/>
        </authorList>
    </citation>
    <scope>NUCLEOTIDE SEQUENCE [LARGE SCALE GENOMIC DNA]</scope>
    <source>
        <strain evidence="3">KCTC 22280</strain>
    </source>
</reference>
<gene>
    <name evidence="2" type="ORF">GCM10007071_05210</name>
</gene>
<dbReference type="EMBL" id="BMXV01000001">
    <property type="protein sequence ID" value="GGY61348.1"/>
    <property type="molecule type" value="Genomic_DNA"/>
</dbReference>
<protein>
    <recommendedName>
        <fullName evidence="4">Cytochrome c556</fullName>
    </recommendedName>
</protein>
<evidence type="ECO:0000313" key="3">
    <source>
        <dbReference type="Proteomes" id="UP000601597"/>
    </source>
</evidence>
<comment type="caution">
    <text evidence="2">The sequence shown here is derived from an EMBL/GenBank/DDBJ whole genome shotgun (WGS) entry which is preliminary data.</text>
</comment>
<keyword evidence="1" id="KW-0732">Signal</keyword>
<evidence type="ECO:0000313" key="2">
    <source>
        <dbReference type="EMBL" id="GGY61348.1"/>
    </source>
</evidence>
<feature type="signal peptide" evidence="1">
    <location>
        <begin position="1"/>
        <end position="33"/>
    </location>
</feature>
<evidence type="ECO:0000256" key="1">
    <source>
        <dbReference type="SAM" id="SignalP"/>
    </source>
</evidence>